<dbReference type="Gene3D" id="3.40.390.10">
    <property type="entry name" value="Collagenase (Catalytic Domain)"/>
    <property type="match status" value="1"/>
</dbReference>
<name>A0A2R5LGL9_9ACAR</name>
<proteinExistence type="predicted"/>
<keyword evidence="1" id="KW-0175">Coiled coil</keyword>
<dbReference type="EMBL" id="GGLE01004547">
    <property type="protein sequence ID" value="MBY08673.1"/>
    <property type="molecule type" value="Transcribed_RNA"/>
</dbReference>
<dbReference type="GO" id="GO:0008237">
    <property type="term" value="F:metallopeptidase activity"/>
    <property type="evidence" value="ECO:0007669"/>
    <property type="project" value="InterPro"/>
</dbReference>
<feature type="signal peptide" evidence="2">
    <location>
        <begin position="1"/>
        <end position="17"/>
    </location>
</feature>
<dbReference type="SUPFAM" id="SSF55486">
    <property type="entry name" value="Metalloproteases ('zincins'), catalytic domain"/>
    <property type="match status" value="1"/>
</dbReference>
<evidence type="ECO:0000313" key="3">
    <source>
        <dbReference type="EMBL" id="MBY08673.1"/>
    </source>
</evidence>
<keyword evidence="2" id="KW-0732">Signal</keyword>
<evidence type="ECO:0000256" key="2">
    <source>
        <dbReference type="SAM" id="SignalP"/>
    </source>
</evidence>
<feature type="chain" id="PRO_5015306072" evidence="2">
    <location>
        <begin position="18"/>
        <end position="360"/>
    </location>
</feature>
<dbReference type="InterPro" id="IPR024079">
    <property type="entry name" value="MetalloPept_cat_dom_sf"/>
</dbReference>
<protein>
    <submittedName>
        <fullName evidence="3">Putative secreted protein</fullName>
    </submittedName>
</protein>
<organism evidence="3">
    <name type="scientific">Ornithodoros turicata</name>
    <dbReference type="NCBI Taxonomy" id="34597"/>
    <lineage>
        <taxon>Eukaryota</taxon>
        <taxon>Metazoa</taxon>
        <taxon>Ecdysozoa</taxon>
        <taxon>Arthropoda</taxon>
        <taxon>Chelicerata</taxon>
        <taxon>Arachnida</taxon>
        <taxon>Acari</taxon>
        <taxon>Parasitiformes</taxon>
        <taxon>Ixodida</taxon>
        <taxon>Ixodoidea</taxon>
        <taxon>Argasidae</taxon>
        <taxon>Ornithodorinae</taxon>
        <taxon>Ornithodoros</taxon>
    </lineage>
</organism>
<dbReference type="AlphaFoldDB" id="A0A2R5LGL9"/>
<feature type="coiled-coil region" evidence="1">
    <location>
        <begin position="207"/>
        <end position="234"/>
    </location>
</feature>
<sequence length="360" mass="40958">MMVVVIMLCLLWGAAVAKGNGNRTTVNLPDEIAFQVYVAFDNVLHTAFSNEREAQKYAVVFFNAINLIFQNMTNPKIKFEVVMFHGQFLNFTGPALTLESNEVDAHKSLTSIDKFITGKAQFDPSDILFVFSGRKVFTRGSNNNKEYSPQGLTWEGGICNRSRKIVIVSDIGKHFQALPNAGFQLARLLGAPIACAPNFYKLGQDFFRLSECAMKNITKNLEKLQREHRDLAGECFRRRYQRTLSFHYLDLPYTMVDEDDFCVAVLGKPGLTQHAGTCNRHGMQEYFNEIYDTAHERNMATSKNTQCVFDCCMLDILTTEYKFHSYYAFDGKPCGEIYNNRNRRNCVLGACVAQNYTLPF</sequence>
<reference evidence="3" key="1">
    <citation type="submission" date="2018-03" db="EMBL/GenBank/DDBJ databases">
        <title>The relapsing fever spirochete Borrelia turicatae persists in the highly oxidative environment of its soft-bodied tick vector.</title>
        <authorList>
            <person name="Bourret T.J."/>
            <person name="Boyle W.K."/>
            <person name="Valenzuela J.G."/>
            <person name="Oliveira F."/>
            <person name="Lopez J.E."/>
        </authorList>
    </citation>
    <scope>NUCLEOTIDE SEQUENCE</scope>
    <source>
        <strain evidence="3">Kansas strain/isolate</strain>
        <tissue evidence="3">Salivary glands</tissue>
    </source>
</reference>
<accession>A0A2R5LGL9</accession>
<evidence type="ECO:0000256" key="1">
    <source>
        <dbReference type="SAM" id="Coils"/>
    </source>
</evidence>